<feature type="compositionally biased region" description="Basic and acidic residues" evidence="7">
    <location>
        <begin position="398"/>
        <end position="409"/>
    </location>
</feature>
<reference evidence="10 11" key="1">
    <citation type="submission" date="2022-01" db="EMBL/GenBank/DDBJ databases">
        <title>Identification and Characterization of Corynebacterium sp.</title>
        <authorList>
            <person name="Luo Q."/>
            <person name="Qu P."/>
            <person name="Chen Q."/>
        </authorList>
    </citation>
    <scope>NUCLEOTIDE SEQUENCE [LARGE SCALE GENOMIC DNA]</scope>
    <source>
        <strain evidence="10 11">MC-12</strain>
    </source>
</reference>
<gene>
    <name evidence="10" type="ORF">L3H44_06440</name>
</gene>
<feature type="domain" description="GHMP kinase C-terminal" evidence="9">
    <location>
        <begin position="320"/>
        <end position="382"/>
    </location>
</feature>
<evidence type="ECO:0000256" key="1">
    <source>
        <dbReference type="ARBA" id="ARBA00005017"/>
    </source>
</evidence>
<dbReference type="PRINTS" id="PR00959">
    <property type="entry name" value="MEVGALKINASE"/>
</dbReference>
<keyword evidence="11" id="KW-1185">Reference proteome</keyword>
<dbReference type="EMBL" id="JAKJKU010000003">
    <property type="protein sequence ID" value="MCF6774048.1"/>
    <property type="molecule type" value="Genomic_DNA"/>
</dbReference>
<dbReference type="GeneID" id="92727881"/>
<evidence type="ECO:0000256" key="5">
    <source>
        <dbReference type="ARBA" id="ARBA00022777"/>
    </source>
</evidence>
<evidence type="ECO:0000259" key="8">
    <source>
        <dbReference type="Pfam" id="PF00288"/>
    </source>
</evidence>
<dbReference type="GO" id="GO:0004631">
    <property type="term" value="F:phosphomevalonate kinase activity"/>
    <property type="evidence" value="ECO:0007669"/>
    <property type="project" value="UniProtKB-EC"/>
</dbReference>
<feature type="region of interest" description="Disordered" evidence="7">
    <location>
        <begin position="45"/>
        <end position="67"/>
    </location>
</feature>
<dbReference type="Proteomes" id="UP001200604">
    <property type="component" value="Unassembled WGS sequence"/>
</dbReference>
<dbReference type="EC" id="2.7.4.2" evidence="2"/>
<accession>A0ABS9HJP1</accession>
<keyword evidence="3 10" id="KW-0808">Transferase</keyword>
<organism evidence="10 11">
    <name type="scientific">Corynebacterium parakroppenstedtii</name>
    <dbReference type="NCBI Taxonomy" id="2828363"/>
    <lineage>
        <taxon>Bacteria</taxon>
        <taxon>Bacillati</taxon>
        <taxon>Actinomycetota</taxon>
        <taxon>Actinomycetes</taxon>
        <taxon>Mycobacteriales</taxon>
        <taxon>Corynebacteriaceae</taxon>
        <taxon>Corynebacterium</taxon>
    </lineage>
</organism>
<dbReference type="Gene3D" id="3.30.70.890">
    <property type="entry name" value="GHMP kinase, C-terminal domain"/>
    <property type="match status" value="1"/>
</dbReference>
<dbReference type="InterPro" id="IPR014721">
    <property type="entry name" value="Ribsml_uS5_D2-typ_fold_subgr"/>
</dbReference>
<protein>
    <recommendedName>
        <fullName evidence="2">phosphomevalonate kinase</fullName>
        <ecNumber evidence="2">2.7.4.2</ecNumber>
    </recommendedName>
</protein>
<name>A0ABS9HJP1_9CORY</name>
<dbReference type="InterPro" id="IPR006204">
    <property type="entry name" value="GHMP_kinase_N_dom"/>
</dbReference>
<keyword evidence="5 10" id="KW-0418">Kinase</keyword>
<comment type="pathway">
    <text evidence="1">Isoprenoid biosynthesis; isopentenyl diphosphate biosynthesis via mevalonate pathway; isopentenyl diphosphate from (R)-mevalonate: step 2/3.</text>
</comment>
<evidence type="ECO:0000259" key="9">
    <source>
        <dbReference type="Pfam" id="PF08544"/>
    </source>
</evidence>
<evidence type="ECO:0000313" key="10">
    <source>
        <dbReference type="EMBL" id="MCF6774048.1"/>
    </source>
</evidence>
<dbReference type="PANTHER" id="PTHR31814:SF2">
    <property type="entry name" value="PHOSPHOMEVALONATE KINASE"/>
    <property type="match status" value="1"/>
</dbReference>
<evidence type="ECO:0000256" key="2">
    <source>
        <dbReference type="ARBA" id="ARBA00012958"/>
    </source>
</evidence>
<dbReference type="InterPro" id="IPR005917">
    <property type="entry name" value="Pmev_kinase_bact"/>
</dbReference>
<dbReference type="InterPro" id="IPR035102">
    <property type="entry name" value="Phosphomevalonate_kinase"/>
</dbReference>
<dbReference type="InterPro" id="IPR020568">
    <property type="entry name" value="Ribosomal_Su5_D2-typ_SF"/>
</dbReference>
<dbReference type="InterPro" id="IPR013750">
    <property type="entry name" value="GHMP_kinase_C_dom"/>
</dbReference>
<evidence type="ECO:0000256" key="7">
    <source>
        <dbReference type="SAM" id="MobiDB-lite"/>
    </source>
</evidence>
<dbReference type="Pfam" id="PF08544">
    <property type="entry name" value="GHMP_kinases_C"/>
    <property type="match status" value="1"/>
</dbReference>
<feature type="domain" description="GHMP kinase N-terminal" evidence="8">
    <location>
        <begin position="91"/>
        <end position="186"/>
    </location>
</feature>
<feature type="region of interest" description="Disordered" evidence="7">
    <location>
        <begin position="390"/>
        <end position="409"/>
    </location>
</feature>
<dbReference type="NCBIfam" id="TIGR01220">
    <property type="entry name" value="Pmev_kin_Gr_pos"/>
    <property type="match status" value="1"/>
</dbReference>
<sequence>MTQTSVHASAPGKLYIAGEYAVVHPGHAALLIAVDRYVHVTLTPTGTETGTLRSDTSDPTKPDEAPVRWEASTDPTAAARFHTDETGFHKYVVAAILTVERWRAEKNLPASGYDIDISSHLDDATSGAKFGLGSSAAVTVATIAVAARHHGLQPRPEQIYRLAAIATVRVTAKTSGGDVAVSALGGWVEYHSPDRAWLEDRAWGSRSRTTTISELLTEEWPGLSLRRITPAAPGIQLSVGWTGTPADTTELVGHVVKKTALPDDLLRRSDAAVGNLVEALTSDNGGCEADPGEVNRSDADSDDSATSATGNALAQARQVLGEIATQRGVAIETPALRTLITTALEEGWWAKSSGAGGGDCGIALAAPGVNPRALHERWTAAGIRPLNLHVSPMGADTAPHDTPTEGDGK</sequence>
<evidence type="ECO:0000256" key="3">
    <source>
        <dbReference type="ARBA" id="ARBA00022679"/>
    </source>
</evidence>
<evidence type="ECO:0000256" key="4">
    <source>
        <dbReference type="ARBA" id="ARBA00022741"/>
    </source>
</evidence>
<keyword evidence="6" id="KW-0067">ATP-binding</keyword>
<dbReference type="SUPFAM" id="SSF55060">
    <property type="entry name" value="GHMP Kinase, C-terminal domain"/>
    <property type="match status" value="1"/>
</dbReference>
<comment type="caution">
    <text evidence="10">The sequence shown here is derived from an EMBL/GenBank/DDBJ whole genome shotgun (WGS) entry which is preliminary data.</text>
</comment>
<dbReference type="PANTHER" id="PTHR31814">
    <property type="match status" value="1"/>
</dbReference>
<dbReference type="RefSeq" id="WP_046203651.1">
    <property type="nucleotide sequence ID" value="NZ_JAGSOA010000001.1"/>
</dbReference>
<keyword evidence="4" id="KW-0547">Nucleotide-binding</keyword>
<evidence type="ECO:0000256" key="6">
    <source>
        <dbReference type="ARBA" id="ARBA00022840"/>
    </source>
</evidence>
<dbReference type="InterPro" id="IPR036554">
    <property type="entry name" value="GHMP_kinase_C_sf"/>
</dbReference>
<feature type="region of interest" description="Disordered" evidence="7">
    <location>
        <begin position="281"/>
        <end position="310"/>
    </location>
</feature>
<dbReference type="Pfam" id="PF00288">
    <property type="entry name" value="GHMP_kinases_N"/>
    <property type="match status" value="1"/>
</dbReference>
<dbReference type="Gene3D" id="3.30.230.10">
    <property type="match status" value="1"/>
</dbReference>
<evidence type="ECO:0000313" key="11">
    <source>
        <dbReference type="Proteomes" id="UP001200604"/>
    </source>
</evidence>
<proteinExistence type="predicted"/>
<dbReference type="SUPFAM" id="SSF54211">
    <property type="entry name" value="Ribosomal protein S5 domain 2-like"/>
    <property type="match status" value="1"/>
</dbReference>
<feature type="compositionally biased region" description="Basic and acidic residues" evidence="7">
    <location>
        <begin position="55"/>
        <end position="67"/>
    </location>
</feature>